<feature type="transmembrane region" description="Helical" evidence="1">
    <location>
        <begin position="317"/>
        <end position="340"/>
    </location>
</feature>
<keyword evidence="2" id="KW-0132">Cell division</keyword>
<dbReference type="EMBL" id="NAFK01000167">
    <property type="protein sequence ID" value="OSJ26415.1"/>
    <property type="molecule type" value="Genomic_DNA"/>
</dbReference>
<feature type="transmembrane region" description="Helical" evidence="1">
    <location>
        <begin position="170"/>
        <end position="194"/>
    </location>
</feature>
<dbReference type="OrthoDB" id="100544at2"/>
<evidence type="ECO:0000313" key="3">
    <source>
        <dbReference type="EMBL" id="OSJ26415.1"/>
    </source>
</evidence>
<evidence type="ECO:0000313" key="2">
    <source>
        <dbReference type="EMBL" id="OSJ13409.1"/>
    </source>
</evidence>
<dbReference type="GO" id="GO:0004623">
    <property type="term" value="F:phospholipase A2 activity"/>
    <property type="evidence" value="ECO:0007669"/>
    <property type="project" value="TreeGrafter"/>
</dbReference>
<evidence type="ECO:0000256" key="1">
    <source>
        <dbReference type="SAM" id="Phobius"/>
    </source>
</evidence>
<feature type="transmembrane region" description="Helical" evidence="1">
    <location>
        <begin position="529"/>
        <end position="551"/>
    </location>
</feature>
<reference evidence="4 5" key="1">
    <citation type="submission" date="2017-03" db="EMBL/GenBank/DDBJ databases">
        <title>Whole genome sequences of fourteen strains of Bradyrhizobium canariense and one strain of Bradyrhizobium japonicum isolated from Lupinus (Papilionoideae: Genisteae) species in Algeria.</title>
        <authorList>
            <person name="Crovadore J."/>
            <person name="Chekireb D."/>
            <person name="Brachmann A."/>
            <person name="Chablais R."/>
            <person name="Cochard B."/>
            <person name="Lefort F."/>
        </authorList>
    </citation>
    <scope>NUCLEOTIDE SEQUENCE [LARGE SCALE GENOMIC DNA]</scope>
    <source>
        <strain evidence="2 4">UBMA195</strain>
        <strain evidence="3 5">UBMAN05</strain>
    </source>
</reference>
<dbReference type="GO" id="GO:0046475">
    <property type="term" value="P:glycerophospholipid catabolic process"/>
    <property type="evidence" value="ECO:0007669"/>
    <property type="project" value="TreeGrafter"/>
</dbReference>
<dbReference type="Proteomes" id="UP000193553">
    <property type="component" value="Unassembled WGS sequence"/>
</dbReference>
<dbReference type="AlphaFoldDB" id="A0A1X3FYE8"/>
<keyword evidence="5" id="KW-1185">Reference proteome</keyword>
<dbReference type="PANTHER" id="PTHR10728:SF40">
    <property type="entry name" value="PATATIN FAMILY PROTEIN"/>
    <property type="match status" value="1"/>
</dbReference>
<keyword evidence="1" id="KW-1133">Transmembrane helix</keyword>
<feature type="transmembrane region" description="Helical" evidence="1">
    <location>
        <begin position="406"/>
        <end position="431"/>
    </location>
</feature>
<keyword evidence="1" id="KW-0472">Membrane</keyword>
<dbReference type="Gene3D" id="3.40.1090.10">
    <property type="entry name" value="Cytosolic phospholipase A2 catalytic domain"/>
    <property type="match status" value="2"/>
</dbReference>
<protein>
    <submittedName>
        <fullName evidence="2">Cell division protein</fullName>
    </submittedName>
</protein>
<evidence type="ECO:0000313" key="4">
    <source>
        <dbReference type="Proteomes" id="UP000193553"/>
    </source>
</evidence>
<sequence length="961" mass="103750">MARISAPDPKVEPPRAVGEQQLWGTQHRKIVKRELAAINNRRLAQGMDPVAYPGDEKAIDTVGLALSGGGIRSSAICLGVLQAFNHHGLIKHIDYLSTVSGGGYTGCSFTATMTRAQNFVFGSTPTPGAESANEISDTPAVGHIRNYSNYLVPAGARDLITGVAIVVRGLVANLSLTLPVVLLVAVITILSNAARSSLYTTNFFGLSVDDTHNLGPLSSLGLMPAFFLVGLVVALLLLLVGRLFKVGRRELFRYLAGLAFAMGLICAIASCLNVDHFGLSLAAVLLGLALFFGWAVLRSISSTKGGEFRGYPSTVGATYLVLLAAICFFEFQPFMIAQMFDVADANTTQSGGIIGGVAIKWVQSLAAITAPVAAAVTLFRQQFADLLKGAGASDLGSRLLAHAAKAAVLVAGLALPLLIWVGYLYLCYWGIANDKTLDAAYRQYPMIEEWGAAGVQPVPPAAGVDVKGNVQFDSATRKLSAEITNREAKVVVSKPVGPISHIPAWLFSVASLQSPDKFTWSKYQFGNSVSWRMMLLYFLSGSAMFGLSWVLGPNANSLHRLYRDRLSKAFLFNPLYYADGEPSRNMPSLDQGRDFLPLDEEKLSGLLHQMVYGVDPAGAMTVATSKKCSLASPYPIINAALNIQGSDFANRRGRNADFFIFSPLHVGSEATGYANTPAFEKVAPGLDLATAMAISGAAASSNMGSGSIRSLTPTLALLNVRLGYWLKNPRWVSTKDKPQHHSTPLFLWSEISGRLYENADAVYLTDGGHIENLGVYELLRRRCKVIIAVDAEADAPMNFSSLVTLQRYARIDLGIIIDLPWTPIRNTTLEWMKCNATKSPARRTAGGPHVAVGTIDYGSGEKGYLVYIKSSLTGDENDYIRDYARRNDTFPHETTGDQFFSEEQFEVYRALGFHMSHGFLTEDAGADAIVVNVPGERCAKRNFCDSKVEPIGAVRRALGLR</sequence>
<keyword evidence="1" id="KW-0812">Transmembrane</keyword>
<gene>
    <name evidence="3" type="ORF">BST63_21895</name>
    <name evidence="2" type="ORF">BSZ18_11635</name>
</gene>
<feature type="transmembrane region" description="Helical" evidence="1">
    <location>
        <begin position="251"/>
        <end position="270"/>
    </location>
</feature>
<evidence type="ECO:0000313" key="5">
    <source>
        <dbReference type="Proteomes" id="UP000193884"/>
    </source>
</evidence>
<dbReference type="GO" id="GO:0005829">
    <property type="term" value="C:cytosol"/>
    <property type="evidence" value="ECO:0007669"/>
    <property type="project" value="TreeGrafter"/>
</dbReference>
<feature type="transmembrane region" description="Helical" evidence="1">
    <location>
        <begin position="214"/>
        <end position="239"/>
    </location>
</feature>
<proteinExistence type="predicted"/>
<dbReference type="RefSeq" id="WP_026232600.1">
    <property type="nucleotide sequence ID" value="NZ_JAFBBN010000001.1"/>
</dbReference>
<name>A0A1X3FYE8_9BRAD</name>
<comment type="caution">
    <text evidence="2">The sequence shown here is derived from an EMBL/GenBank/DDBJ whole genome shotgun (WGS) entry which is preliminary data.</text>
</comment>
<keyword evidence="2" id="KW-0131">Cell cycle</keyword>
<dbReference type="GO" id="GO:0051301">
    <property type="term" value="P:cell division"/>
    <property type="evidence" value="ECO:0007669"/>
    <property type="project" value="UniProtKB-KW"/>
</dbReference>
<dbReference type="Proteomes" id="UP000193884">
    <property type="component" value="Unassembled WGS sequence"/>
</dbReference>
<dbReference type="SUPFAM" id="SSF52151">
    <property type="entry name" value="FabD/lysophospholipase-like"/>
    <property type="match status" value="1"/>
</dbReference>
<dbReference type="InterPro" id="IPR016035">
    <property type="entry name" value="Acyl_Trfase/lysoPLipase"/>
</dbReference>
<feature type="transmembrane region" description="Helical" evidence="1">
    <location>
        <begin position="276"/>
        <end position="297"/>
    </location>
</feature>
<dbReference type="PANTHER" id="PTHR10728">
    <property type="entry name" value="CYTOSOLIC PHOSPHOLIPASE A2"/>
    <property type="match status" value="1"/>
</dbReference>
<organism evidence="2 4">
    <name type="scientific">Bradyrhizobium canariense</name>
    <dbReference type="NCBI Taxonomy" id="255045"/>
    <lineage>
        <taxon>Bacteria</taxon>
        <taxon>Pseudomonadati</taxon>
        <taxon>Pseudomonadota</taxon>
        <taxon>Alphaproteobacteria</taxon>
        <taxon>Hyphomicrobiales</taxon>
        <taxon>Nitrobacteraceae</taxon>
        <taxon>Bradyrhizobium</taxon>
    </lineage>
</organism>
<accession>A0A1X3FYE8</accession>
<dbReference type="EMBL" id="NAFI01000163">
    <property type="protein sequence ID" value="OSJ13409.1"/>
    <property type="molecule type" value="Genomic_DNA"/>
</dbReference>